<dbReference type="EMBL" id="BNCQ01000004">
    <property type="protein sequence ID" value="GIL97245.1"/>
    <property type="molecule type" value="Genomic_DNA"/>
</dbReference>
<evidence type="ECO:0000256" key="2">
    <source>
        <dbReference type="SAM" id="MobiDB-lite"/>
    </source>
</evidence>
<dbReference type="Pfam" id="PF03109">
    <property type="entry name" value="ABC1"/>
    <property type="match status" value="1"/>
</dbReference>
<comment type="similarity">
    <text evidence="1">Belongs to the protein kinase superfamily. ADCK protein kinase family.</text>
</comment>
<dbReference type="AlphaFoldDB" id="A0A8J4FLV3"/>
<dbReference type="GO" id="GO:0004672">
    <property type="term" value="F:protein kinase activity"/>
    <property type="evidence" value="ECO:0007669"/>
    <property type="project" value="InterPro"/>
</dbReference>
<proteinExistence type="inferred from homology"/>
<evidence type="ECO:0000313" key="5">
    <source>
        <dbReference type="EMBL" id="GIL97245.1"/>
    </source>
</evidence>
<dbReference type="GO" id="GO:0005524">
    <property type="term" value="F:ATP binding"/>
    <property type="evidence" value="ECO:0007669"/>
    <property type="project" value="InterPro"/>
</dbReference>
<dbReference type="InterPro" id="IPR011009">
    <property type="entry name" value="Kinase-like_dom_sf"/>
</dbReference>
<feature type="region of interest" description="Disordered" evidence="2">
    <location>
        <begin position="751"/>
        <end position="770"/>
    </location>
</feature>
<accession>A0A8J4FLV3</accession>
<dbReference type="InterPro" id="IPR050154">
    <property type="entry name" value="UbiB_kinase"/>
</dbReference>
<dbReference type="PANTHER" id="PTHR10566:SF128">
    <property type="entry name" value="UBIB DOMAIN CONTAINING KINASE"/>
    <property type="match status" value="1"/>
</dbReference>
<name>A0A8J4FLV3_9CHLO</name>
<feature type="region of interest" description="Disordered" evidence="2">
    <location>
        <begin position="1"/>
        <end position="78"/>
    </location>
</feature>
<evidence type="ECO:0000256" key="1">
    <source>
        <dbReference type="ARBA" id="ARBA00009670"/>
    </source>
</evidence>
<dbReference type="SUPFAM" id="SSF56112">
    <property type="entry name" value="Protein kinase-like (PK-like)"/>
    <property type="match status" value="1"/>
</dbReference>
<reference evidence="4" key="1">
    <citation type="journal article" date="2021" name="Proc. Natl. Acad. Sci. U.S.A.">
        <title>Three genomes in the algal genus Volvox reveal the fate of a haploid sex-determining region after a transition to homothallism.</title>
        <authorList>
            <person name="Yamamoto K."/>
            <person name="Hamaji T."/>
            <person name="Kawai-Toyooka H."/>
            <person name="Matsuzaki R."/>
            <person name="Takahashi F."/>
            <person name="Nishimura Y."/>
            <person name="Kawachi M."/>
            <person name="Noguchi H."/>
            <person name="Minakuchi Y."/>
            <person name="Umen J.G."/>
            <person name="Toyoda A."/>
            <person name="Nozaki H."/>
        </authorList>
    </citation>
    <scope>NUCLEOTIDE SEQUENCE</scope>
    <source>
        <strain evidence="5">NIES-3785</strain>
        <strain evidence="4">NIES-3786</strain>
    </source>
</reference>
<dbReference type="CDD" id="cd05121">
    <property type="entry name" value="ABC1_ADCK3-like"/>
    <property type="match status" value="1"/>
</dbReference>
<dbReference type="OrthoDB" id="550448at2759"/>
<dbReference type="PANTHER" id="PTHR10566">
    <property type="entry name" value="CHAPERONE-ACTIVITY OF BC1 COMPLEX CABC1 -RELATED"/>
    <property type="match status" value="1"/>
</dbReference>
<keyword evidence="6" id="KW-1185">Reference proteome</keyword>
<dbReference type="EMBL" id="BNCP01000010">
    <property type="protein sequence ID" value="GIL77467.1"/>
    <property type="molecule type" value="Genomic_DNA"/>
</dbReference>
<feature type="domain" description="Protein kinase" evidence="3">
    <location>
        <begin position="240"/>
        <end position="571"/>
    </location>
</feature>
<organism evidence="4 6">
    <name type="scientific">Volvox reticuliferus</name>
    <dbReference type="NCBI Taxonomy" id="1737510"/>
    <lineage>
        <taxon>Eukaryota</taxon>
        <taxon>Viridiplantae</taxon>
        <taxon>Chlorophyta</taxon>
        <taxon>core chlorophytes</taxon>
        <taxon>Chlorophyceae</taxon>
        <taxon>CS clade</taxon>
        <taxon>Chlamydomonadales</taxon>
        <taxon>Volvocaceae</taxon>
        <taxon>Volvox</taxon>
    </lineage>
</organism>
<evidence type="ECO:0000313" key="6">
    <source>
        <dbReference type="Proteomes" id="UP000747110"/>
    </source>
</evidence>
<feature type="compositionally biased region" description="Polar residues" evidence="2">
    <location>
        <begin position="34"/>
        <end position="54"/>
    </location>
</feature>
<dbReference type="InterPro" id="IPR004147">
    <property type="entry name" value="ABC1_dom"/>
</dbReference>
<dbReference type="Proteomes" id="UP000747110">
    <property type="component" value="Unassembled WGS sequence"/>
</dbReference>
<dbReference type="InterPro" id="IPR000719">
    <property type="entry name" value="Prot_kinase_dom"/>
</dbReference>
<dbReference type="PROSITE" id="PS50011">
    <property type="entry name" value="PROTEIN_KINASE_DOM"/>
    <property type="match status" value="1"/>
</dbReference>
<sequence length="770" mass="85199">MPVPLRSSALKTREVRRSQWKASNVQHTVHRRLSTNATSVSVVAATKEQSTSDRQPADRGKAGRGGFTRPEENLVPPRSTLESTDWFYSETAQREWVQAMELDTLTPEMPMLLKEMGINYDPDRLAAVLNKRWPQVYTRAVQVSATLGGFMAAVARDYALGQFETNMPIRAKQLRTLLGKLGPALVKIGQALSARPDLLPRSYLEALSELQDRLPSFPNEIAFAVIEEELGQPVTELFSELSELPVAAASLGQVYRARLRDGTDVAVKVQRPNIGESIAVDMLLLRRLMAVVDQRLPQLGISQPLVPLVDEFAGRLFAELDYVQEGHNCERFQALYGSMPRVRTPKIYWQYTSRRVLTMEWIEGVKLTNAPAMAAAGLDVVDFVDVGIECTLRQLLEHGYFHADPHPGNLLATRAGDLVYLDFGMMSEAPQYARYAIMAHVVHLVNRDYDAMCKDYYTLQFMDPSVDTAPIAPALAAFFDDVLQSSVSQLNFKAIVDGLGEVLFRFPFRVPAYYALILRSLTVLEGLALQADPNYKLLAKAYPYMAKRLLTDPAPELRESFEDLIIKDGQFRWNRLENLLREGSKSSDFDPSQLWLLAEWLLSPGAAGVRTTVVAELGRVIDAAAAADVRRRIQTQTGDVAIAEALVPPQPAETEAQERAALLLSSISSRLRLQEPLQLQGSGPFGVMTPQDVQRTVNQLRSVMATNAPRISALLEQPGGIEIVNGLASQLSRRLAARAIKFVFGAQLTMTRTNSGGGRGNSKGQQPLGA</sequence>
<comment type="caution">
    <text evidence="4">The sequence shown here is derived from an EMBL/GenBank/DDBJ whole genome shotgun (WGS) entry which is preliminary data.</text>
</comment>
<gene>
    <name evidence="4" type="ORF">Vretifemale_6917</name>
    <name evidence="5" type="ORF">Vretimale_2971</name>
</gene>
<evidence type="ECO:0000259" key="3">
    <source>
        <dbReference type="PROSITE" id="PS50011"/>
    </source>
</evidence>
<dbReference type="Proteomes" id="UP000722791">
    <property type="component" value="Unassembled WGS sequence"/>
</dbReference>
<protein>
    <recommendedName>
        <fullName evidence="3">Protein kinase domain-containing protein</fullName>
    </recommendedName>
</protein>
<evidence type="ECO:0000313" key="4">
    <source>
        <dbReference type="EMBL" id="GIL77467.1"/>
    </source>
</evidence>